<evidence type="ECO:0000313" key="1">
    <source>
        <dbReference type="EMBL" id="KRY97371.1"/>
    </source>
</evidence>
<sequence length="36" mass="3917">MTKRSTLNNTVAGFSLSNYIRAAEEKKEDGGECKPA</sequence>
<dbReference type="AlphaFoldDB" id="A0A0V1GGF3"/>
<accession>A0A0V1GGF3</accession>
<comment type="caution">
    <text evidence="1">The sequence shown here is derived from an EMBL/GenBank/DDBJ whole genome shotgun (WGS) entry which is preliminary data.</text>
</comment>
<protein>
    <submittedName>
        <fullName evidence="1">Uncharacterized protein</fullName>
    </submittedName>
</protein>
<proteinExistence type="predicted"/>
<reference evidence="1 2" key="1">
    <citation type="submission" date="2015-01" db="EMBL/GenBank/DDBJ databases">
        <title>Evolution of Trichinella species and genotypes.</title>
        <authorList>
            <person name="Korhonen P.K."/>
            <person name="Edoardo P."/>
            <person name="Giuseppe L.R."/>
            <person name="Gasser R.B."/>
        </authorList>
    </citation>
    <scope>NUCLEOTIDE SEQUENCE [LARGE SCALE GENOMIC DNA]</scope>
    <source>
        <strain evidence="1">ISS176</strain>
    </source>
</reference>
<dbReference type="Proteomes" id="UP000054826">
    <property type="component" value="Unassembled WGS sequence"/>
</dbReference>
<evidence type="ECO:0000313" key="2">
    <source>
        <dbReference type="Proteomes" id="UP000054826"/>
    </source>
</evidence>
<name>A0A0V1GGF3_TRIPS</name>
<dbReference type="EMBL" id="JYDV01002708">
    <property type="protein sequence ID" value="KRY97371.1"/>
    <property type="molecule type" value="Genomic_DNA"/>
</dbReference>
<gene>
    <name evidence="1" type="ORF">T4C_11950</name>
</gene>
<organism evidence="1 2">
    <name type="scientific">Trichinella pseudospiralis</name>
    <name type="common">Parasitic roundworm</name>
    <dbReference type="NCBI Taxonomy" id="6337"/>
    <lineage>
        <taxon>Eukaryota</taxon>
        <taxon>Metazoa</taxon>
        <taxon>Ecdysozoa</taxon>
        <taxon>Nematoda</taxon>
        <taxon>Enoplea</taxon>
        <taxon>Dorylaimia</taxon>
        <taxon>Trichinellida</taxon>
        <taxon>Trichinellidae</taxon>
        <taxon>Trichinella</taxon>
    </lineage>
</organism>